<dbReference type="Gene3D" id="1.10.10.800">
    <property type="match status" value="1"/>
</dbReference>
<protein>
    <submittedName>
        <fullName evidence="2">Alpha/beta hydrolase</fullName>
    </submittedName>
</protein>
<name>A0A6L8K356_9BURK</name>
<keyword evidence="2" id="KW-0378">Hydrolase</keyword>
<feature type="domain" description="PET hydrolase/cutinase-like" evidence="1">
    <location>
        <begin position="9"/>
        <end position="139"/>
    </location>
</feature>
<comment type="caution">
    <text evidence="2">The sequence shown here is derived from an EMBL/GenBank/DDBJ whole genome shotgun (WGS) entry which is preliminary data.</text>
</comment>
<reference evidence="2 3" key="1">
    <citation type="submission" date="2019-12" db="EMBL/GenBank/DDBJ databases">
        <title>Novel species isolated from a subtropical stream in China.</title>
        <authorList>
            <person name="Lu H."/>
        </authorList>
    </citation>
    <scope>NUCLEOTIDE SEQUENCE [LARGE SCALE GENOMIC DNA]</scope>
    <source>
        <strain evidence="2 3">FT135W</strain>
    </source>
</reference>
<accession>A0A6L8K356</accession>
<dbReference type="PANTHER" id="PTHR47751">
    <property type="entry name" value="SUPERFAMILY HYDROLASE, PUTATIVE (AFU_ORTHOLOGUE AFUA_2G16580)-RELATED"/>
    <property type="match status" value="1"/>
</dbReference>
<evidence type="ECO:0000313" key="3">
    <source>
        <dbReference type="Proteomes" id="UP000479335"/>
    </source>
</evidence>
<dbReference type="RefSeq" id="WP_161005489.1">
    <property type="nucleotide sequence ID" value="NZ_WWCN01000003.1"/>
</dbReference>
<gene>
    <name evidence="2" type="ORF">GTP46_04780</name>
</gene>
<dbReference type="Gene3D" id="3.40.50.1820">
    <property type="entry name" value="alpha/beta hydrolase"/>
    <property type="match status" value="1"/>
</dbReference>
<dbReference type="AlphaFoldDB" id="A0A6L8K356"/>
<keyword evidence="3" id="KW-1185">Reference proteome</keyword>
<dbReference type="EMBL" id="WWCN01000003">
    <property type="protein sequence ID" value="MYM21959.1"/>
    <property type="molecule type" value="Genomic_DNA"/>
</dbReference>
<dbReference type="InterPro" id="IPR029058">
    <property type="entry name" value="AB_hydrolase_fold"/>
</dbReference>
<dbReference type="Pfam" id="PF12740">
    <property type="entry name" value="PETase"/>
    <property type="match status" value="1"/>
</dbReference>
<dbReference type="GO" id="GO:0016787">
    <property type="term" value="F:hydrolase activity"/>
    <property type="evidence" value="ECO:0007669"/>
    <property type="project" value="UniProtKB-KW"/>
</dbReference>
<dbReference type="SUPFAM" id="SSF53474">
    <property type="entry name" value="alpha/beta-Hydrolases"/>
    <property type="match status" value="1"/>
</dbReference>
<sequence length="303" mass="32498">MKTNVNFTSSGWRLAGHLYTPNNLTPGNHAAIVVGHPASGVKEQTAGLYAQRLAELGFITLTFDTATQGESEGLPRGVEDAARRIEEFKSAVSFLSLRAEVDPERIGALGICASGGYVVGAAASDHRIKAVATVSGVDLATWHRRGADGKQDPKVFQSLLDACAAARAAEARGEPASMMPIRPASEEAARASGPMDLDGYLYYCTDNGRHPRQADELAWTSIDRTALANGFSLVELVAPRPLLMIVGTEAVSKWMGEDAIARAHEPKELFWVEGATHVGLYYKPEYVNPAVAKLANFFNTTIL</sequence>
<evidence type="ECO:0000313" key="2">
    <source>
        <dbReference type="EMBL" id="MYM21959.1"/>
    </source>
</evidence>
<proteinExistence type="predicted"/>
<dbReference type="Proteomes" id="UP000479335">
    <property type="component" value="Unassembled WGS sequence"/>
</dbReference>
<evidence type="ECO:0000259" key="1">
    <source>
        <dbReference type="Pfam" id="PF12740"/>
    </source>
</evidence>
<dbReference type="InterPro" id="IPR041127">
    <property type="entry name" value="PET_hydrolase/cutinase-like"/>
</dbReference>
<dbReference type="PANTHER" id="PTHR47751:SF1">
    <property type="entry name" value="SUPERFAMILY HYDROLASE, PUTATIVE (AFU_ORTHOLOGUE AFUA_2G16580)-RELATED"/>
    <property type="match status" value="1"/>
</dbReference>
<organism evidence="2 3">
    <name type="scientific">Duganella flavida</name>
    <dbReference type="NCBI Taxonomy" id="2692175"/>
    <lineage>
        <taxon>Bacteria</taxon>
        <taxon>Pseudomonadati</taxon>
        <taxon>Pseudomonadota</taxon>
        <taxon>Betaproteobacteria</taxon>
        <taxon>Burkholderiales</taxon>
        <taxon>Oxalobacteraceae</taxon>
        <taxon>Telluria group</taxon>
        <taxon>Duganella</taxon>
    </lineage>
</organism>
<dbReference type="InterPro" id="IPR051411">
    <property type="entry name" value="Polyketide_trans_af380"/>
</dbReference>